<dbReference type="InterPro" id="IPR054198">
    <property type="entry name" value="DUF6903"/>
</dbReference>
<protein>
    <submittedName>
        <fullName evidence="2">Uncharacterized protein</fullName>
    </submittedName>
</protein>
<proteinExistence type="predicted"/>
<feature type="transmembrane region" description="Helical" evidence="1">
    <location>
        <begin position="29"/>
        <end position="49"/>
    </location>
</feature>
<dbReference type="AlphaFoldDB" id="A0A679IAD8"/>
<dbReference type="Pfam" id="PF21844">
    <property type="entry name" value="DUF6903"/>
    <property type="match status" value="1"/>
</dbReference>
<keyword evidence="1" id="KW-0812">Transmembrane</keyword>
<reference evidence="2 3" key="1">
    <citation type="submission" date="2020-02" db="EMBL/GenBank/DDBJ databases">
        <title>Characterization of vanA genotype vancomycin-resistant Enterococcus saigonensis VE80.</title>
        <authorList>
            <person name="Harada T."/>
            <person name="Motooka D."/>
            <person name="Nakamura S."/>
            <person name="Yamamoto Y."/>
            <person name="Kawahara R."/>
            <person name="Kawatsu K."/>
        </authorList>
    </citation>
    <scope>NUCLEOTIDE SEQUENCE [LARGE SCALE GENOMIC DNA]</scope>
    <source>
        <strain evidence="2 3">VE80</strain>
    </source>
</reference>
<keyword evidence="1" id="KW-1133">Transmembrane helix</keyword>
<evidence type="ECO:0000313" key="2">
    <source>
        <dbReference type="EMBL" id="BCA85293.1"/>
    </source>
</evidence>
<keyword evidence="3" id="KW-1185">Reference proteome</keyword>
<sequence>MSKAKFWLQSVVFIVCFLFIVYGQKNIGYAGLALQVVGLVGLLGLLWRYNKNYQ</sequence>
<dbReference type="Proteomes" id="UP000502998">
    <property type="component" value="Chromosome"/>
</dbReference>
<gene>
    <name evidence="2" type="ORF">EsVE80_08160</name>
</gene>
<accession>A0A679IAD8</accession>
<feature type="transmembrane region" description="Helical" evidence="1">
    <location>
        <begin position="6"/>
        <end position="22"/>
    </location>
</feature>
<evidence type="ECO:0000256" key="1">
    <source>
        <dbReference type="SAM" id="Phobius"/>
    </source>
</evidence>
<keyword evidence="1" id="KW-0472">Membrane</keyword>
<organism evidence="2 3">
    <name type="scientific">Enterococcus saigonensis</name>
    <dbReference type="NCBI Taxonomy" id="1805431"/>
    <lineage>
        <taxon>Bacteria</taxon>
        <taxon>Bacillati</taxon>
        <taxon>Bacillota</taxon>
        <taxon>Bacilli</taxon>
        <taxon>Lactobacillales</taxon>
        <taxon>Enterococcaceae</taxon>
        <taxon>Enterococcus</taxon>
    </lineage>
</organism>
<name>A0A679IAD8_9ENTE</name>
<evidence type="ECO:0000313" key="3">
    <source>
        <dbReference type="Proteomes" id="UP000502998"/>
    </source>
</evidence>
<dbReference type="KEGG" id="esg:EsVE80_08160"/>
<dbReference type="RefSeq" id="WP_173102586.1">
    <property type="nucleotide sequence ID" value="NZ_AP022822.1"/>
</dbReference>
<dbReference type="EMBL" id="AP022822">
    <property type="protein sequence ID" value="BCA85293.1"/>
    <property type="molecule type" value="Genomic_DNA"/>
</dbReference>